<evidence type="ECO:0000259" key="15">
    <source>
        <dbReference type="PROSITE" id="PS50885"/>
    </source>
</evidence>
<feature type="domain" description="HAMP" evidence="15">
    <location>
        <begin position="242"/>
        <end position="294"/>
    </location>
</feature>
<keyword evidence="13" id="KW-0812">Transmembrane</keyword>
<dbReference type="PRINTS" id="PR00344">
    <property type="entry name" value="BCTRLSENSOR"/>
</dbReference>
<keyword evidence="10" id="KW-0902">Two-component regulatory system</keyword>
<dbReference type="Proteomes" id="UP001597493">
    <property type="component" value="Unassembled WGS sequence"/>
</dbReference>
<dbReference type="InterPro" id="IPR003594">
    <property type="entry name" value="HATPase_dom"/>
</dbReference>
<keyword evidence="6" id="KW-0808">Transferase</keyword>
<dbReference type="InterPro" id="IPR050351">
    <property type="entry name" value="BphY/WalK/GraS-like"/>
</dbReference>
<evidence type="ECO:0000256" key="1">
    <source>
        <dbReference type="ARBA" id="ARBA00000085"/>
    </source>
</evidence>
<evidence type="ECO:0000256" key="6">
    <source>
        <dbReference type="ARBA" id="ARBA00022679"/>
    </source>
</evidence>
<dbReference type="PROSITE" id="PS50109">
    <property type="entry name" value="HIS_KIN"/>
    <property type="match status" value="1"/>
</dbReference>
<evidence type="ECO:0000256" key="11">
    <source>
        <dbReference type="ARBA" id="ARBA00023136"/>
    </source>
</evidence>
<evidence type="ECO:0000313" key="16">
    <source>
        <dbReference type="EMBL" id="MFD2662338.1"/>
    </source>
</evidence>
<evidence type="ECO:0000256" key="7">
    <source>
        <dbReference type="ARBA" id="ARBA00022741"/>
    </source>
</evidence>
<dbReference type="GO" id="GO:0016301">
    <property type="term" value="F:kinase activity"/>
    <property type="evidence" value="ECO:0007669"/>
    <property type="project" value="UniProtKB-KW"/>
</dbReference>
<dbReference type="InterPro" id="IPR005467">
    <property type="entry name" value="His_kinase_dom"/>
</dbReference>
<accession>A0ABW5R0N1</accession>
<dbReference type="EMBL" id="JBHUMY010000026">
    <property type="protein sequence ID" value="MFD2662338.1"/>
    <property type="molecule type" value="Genomic_DNA"/>
</dbReference>
<dbReference type="InterPro" id="IPR036890">
    <property type="entry name" value="HATPase_C_sf"/>
</dbReference>
<name>A0ABW5R0N1_9BACL</name>
<dbReference type="EC" id="2.7.13.3" evidence="3"/>
<evidence type="ECO:0000256" key="10">
    <source>
        <dbReference type="ARBA" id="ARBA00023012"/>
    </source>
</evidence>
<keyword evidence="9" id="KW-0067">ATP-binding</keyword>
<dbReference type="InterPro" id="IPR003661">
    <property type="entry name" value="HisK_dim/P_dom"/>
</dbReference>
<keyword evidence="13" id="KW-1133">Transmembrane helix</keyword>
<comment type="catalytic activity">
    <reaction evidence="1">
        <text>ATP + protein L-histidine = ADP + protein N-phospho-L-histidine.</text>
        <dbReference type="EC" id="2.7.13.3"/>
    </reaction>
</comment>
<dbReference type="SMART" id="SM00388">
    <property type="entry name" value="HisKA"/>
    <property type="match status" value="1"/>
</dbReference>
<evidence type="ECO:0000256" key="13">
    <source>
        <dbReference type="SAM" id="Phobius"/>
    </source>
</evidence>
<keyword evidence="8 16" id="KW-0418">Kinase</keyword>
<dbReference type="CDD" id="cd00082">
    <property type="entry name" value="HisKA"/>
    <property type="match status" value="1"/>
</dbReference>
<evidence type="ECO:0000313" key="17">
    <source>
        <dbReference type="Proteomes" id="UP001597493"/>
    </source>
</evidence>
<keyword evidence="11 13" id="KW-0472">Membrane</keyword>
<evidence type="ECO:0000256" key="8">
    <source>
        <dbReference type="ARBA" id="ARBA00022777"/>
    </source>
</evidence>
<evidence type="ECO:0000256" key="9">
    <source>
        <dbReference type="ARBA" id="ARBA00022840"/>
    </source>
</evidence>
<gene>
    <name evidence="16" type="ORF">ACFSW5_18945</name>
</gene>
<dbReference type="SMART" id="SM00387">
    <property type="entry name" value="HATPase_c"/>
    <property type="match status" value="1"/>
</dbReference>
<dbReference type="SUPFAM" id="SSF47384">
    <property type="entry name" value="Homodimeric domain of signal transducing histidine kinase"/>
    <property type="match status" value="1"/>
</dbReference>
<evidence type="ECO:0000256" key="3">
    <source>
        <dbReference type="ARBA" id="ARBA00012438"/>
    </source>
</evidence>
<dbReference type="Pfam" id="PF00512">
    <property type="entry name" value="HisKA"/>
    <property type="match status" value="1"/>
</dbReference>
<dbReference type="SUPFAM" id="SSF55874">
    <property type="entry name" value="ATPase domain of HSP90 chaperone/DNA topoisomerase II/histidine kinase"/>
    <property type="match status" value="1"/>
</dbReference>
<keyword evidence="17" id="KW-1185">Reference proteome</keyword>
<organism evidence="16 17">
    <name type="scientific">Paenibacillus thailandensis</name>
    <dbReference type="NCBI Taxonomy" id="393250"/>
    <lineage>
        <taxon>Bacteria</taxon>
        <taxon>Bacillati</taxon>
        <taxon>Bacillota</taxon>
        <taxon>Bacilli</taxon>
        <taxon>Bacillales</taxon>
        <taxon>Paenibacillaceae</taxon>
        <taxon>Paenibacillus</taxon>
    </lineage>
</organism>
<evidence type="ECO:0000256" key="4">
    <source>
        <dbReference type="ARBA" id="ARBA00022475"/>
    </source>
</evidence>
<dbReference type="InterPro" id="IPR003660">
    <property type="entry name" value="HAMP_dom"/>
</dbReference>
<evidence type="ECO:0000256" key="12">
    <source>
        <dbReference type="SAM" id="Coils"/>
    </source>
</evidence>
<proteinExistence type="predicted"/>
<dbReference type="PROSITE" id="PS50885">
    <property type="entry name" value="HAMP"/>
    <property type="match status" value="1"/>
</dbReference>
<dbReference type="SMART" id="SM00304">
    <property type="entry name" value="HAMP"/>
    <property type="match status" value="1"/>
</dbReference>
<feature type="domain" description="Histidine kinase" evidence="14">
    <location>
        <begin position="323"/>
        <end position="541"/>
    </location>
</feature>
<keyword evidence="5" id="KW-0597">Phosphoprotein</keyword>
<feature type="transmembrane region" description="Helical" evidence="13">
    <location>
        <begin position="221"/>
        <end position="243"/>
    </location>
</feature>
<dbReference type="Gene3D" id="3.30.565.10">
    <property type="entry name" value="Histidine kinase-like ATPase, C-terminal domain"/>
    <property type="match status" value="1"/>
</dbReference>
<dbReference type="PANTHER" id="PTHR42878">
    <property type="entry name" value="TWO-COMPONENT HISTIDINE KINASE"/>
    <property type="match status" value="1"/>
</dbReference>
<keyword evidence="7" id="KW-0547">Nucleotide-binding</keyword>
<evidence type="ECO:0000256" key="2">
    <source>
        <dbReference type="ARBA" id="ARBA00004651"/>
    </source>
</evidence>
<reference evidence="17" key="1">
    <citation type="journal article" date="2019" name="Int. J. Syst. Evol. Microbiol.">
        <title>The Global Catalogue of Microorganisms (GCM) 10K type strain sequencing project: providing services to taxonomists for standard genome sequencing and annotation.</title>
        <authorList>
            <consortium name="The Broad Institute Genomics Platform"/>
            <consortium name="The Broad Institute Genome Sequencing Center for Infectious Disease"/>
            <person name="Wu L."/>
            <person name="Ma J."/>
        </authorList>
    </citation>
    <scope>NUCLEOTIDE SEQUENCE [LARGE SCALE GENOMIC DNA]</scope>
    <source>
        <strain evidence="17">TISTR 1827</strain>
    </source>
</reference>
<evidence type="ECO:0000259" key="14">
    <source>
        <dbReference type="PROSITE" id="PS50109"/>
    </source>
</evidence>
<comment type="subcellular location">
    <subcellularLocation>
        <location evidence="2">Cell membrane</location>
        <topology evidence="2">Multi-pass membrane protein</topology>
    </subcellularLocation>
</comment>
<dbReference type="PANTHER" id="PTHR42878:SF3">
    <property type="entry name" value="HISTIDINE PROTEIN KINASE SAES"/>
    <property type="match status" value="1"/>
</dbReference>
<dbReference type="Pfam" id="PF02518">
    <property type="entry name" value="HATPase_c"/>
    <property type="match status" value="1"/>
</dbReference>
<dbReference type="InterPro" id="IPR004358">
    <property type="entry name" value="Sig_transdc_His_kin-like_C"/>
</dbReference>
<keyword evidence="4" id="KW-1003">Cell membrane</keyword>
<dbReference type="Gene3D" id="1.10.287.130">
    <property type="match status" value="1"/>
</dbReference>
<dbReference type="InterPro" id="IPR036097">
    <property type="entry name" value="HisK_dim/P_sf"/>
</dbReference>
<dbReference type="RefSeq" id="WP_379276466.1">
    <property type="nucleotide sequence ID" value="NZ_JBHUGT010000033.1"/>
</dbReference>
<dbReference type="Gene3D" id="6.10.340.10">
    <property type="match status" value="1"/>
</dbReference>
<keyword evidence="12" id="KW-0175">Coiled coil</keyword>
<dbReference type="Pfam" id="PF00672">
    <property type="entry name" value="HAMP"/>
    <property type="match status" value="1"/>
</dbReference>
<dbReference type="CDD" id="cd06225">
    <property type="entry name" value="HAMP"/>
    <property type="match status" value="1"/>
</dbReference>
<sequence>MKWRHSVTFKLFAVTFAVIMLLLGGVLAVLAGTFSSFYERRQAHDIAYDLNRIRDRYVQEAEPGIDGFDRIPDYFFDFEKEYYALTSLLTIEGNKFRVVVGGGFENGLEQGAADSAALPFPLPVPDKFALFMSKPASVEQLDKLRWAAMEWRNDQEAVNDVLLEGKTLVFRTKGVGEDERGANQLIAVTRISGDGAGNGKVLFAVSSLQPVTSAASVIRDFSYYVFCIGLVFALILAFLYAGIVTKPLRNLNESARKLADLDFSGRTRLNRRDEIGELGRSFDSLADNLQRTLAELHEANDKLKEDIERERRLERMRRRFVAGVSHELKTPISLIGGYAEGLRDNVANGAKRERYAEIILDETRRMSAIVADMLDLSYLESGQYALQWETFDLWPLLTESAERAEIMGKDKNIRIVVVRPESGEGTPPVRGDRMRIGQVLTNLLSNAVRHSSPGGSVILSVRAADAEAEISVYNEGDPIPEDELSRIWGHFYRTDQSRSRESGGTGIGLAVVRQIVRLHGGRYGAFNAGEGVVFYFTVKLG</sequence>
<evidence type="ECO:0000256" key="5">
    <source>
        <dbReference type="ARBA" id="ARBA00022553"/>
    </source>
</evidence>
<dbReference type="SUPFAM" id="SSF158472">
    <property type="entry name" value="HAMP domain-like"/>
    <property type="match status" value="1"/>
</dbReference>
<protein>
    <recommendedName>
        <fullName evidence="3">histidine kinase</fullName>
        <ecNumber evidence="3">2.7.13.3</ecNumber>
    </recommendedName>
</protein>
<feature type="coiled-coil region" evidence="12">
    <location>
        <begin position="282"/>
        <end position="316"/>
    </location>
</feature>
<comment type="caution">
    <text evidence="16">The sequence shown here is derived from an EMBL/GenBank/DDBJ whole genome shotgun (WGS) entry which is preliminary data.</text>
</comment>